<proteinExistence type="predicted"/>
<gene>
    <name evidence="2" type="ORF">CWM47_25110</name>
</gene>
<organism evidence="2 3">
    <name type="scientific">Spirosoma pollinicola</name>
    <dbReference type="NCBI Taxonomy" id="2057025"/>
    <lineage>
        <taxon>Bacteria</taxon>
        <taxon>Pseudomonadati</taxon>
        <taxon>Bacteroidota</taxon>
        <taxon>Cytophagia</taxon>
        <taxon>Cytophagales</taxon>
        <taxon>Cytophagaceae</taxon>
        <taxon>Spirosoma</taxon>
    </lineage>
</organism>
<feature type="signal peptide" evidence="1">
    <location>
        <begin position="1"/>
        <end position="25"/>
    </location>
</feature>
<feature type="chain" id="PRO_5014636079" evidence="1">
    <location>
        <begin position="26"/>
        <end position="297"/>
    </location>
</feature>
<dbReference type="EMBL" id="CP025096">
    <property type="protein sequence ID" value="AUD04830.1"/>
    <property type="molecule type" value="Genomic_DNA"/>
</dbReference>
<dbReference type="SUPFAM" id="SSF50956">
    <property type="entry name" value="Thermostable phytase (3-phytase)"/>
    <property type="match status" value="1"/>
</dbReference>
<sequence length="297" mass="32468">MRNFILLVLGIAAAACKLSVPSVYEANFASDPTTTPVSPGQIDEASGMADSRSQPGNLWIEQDSGSPAELALLGYDGAVKGKIAVPSIANRDWEELAIGPGPKDGVNYIYIGEIGDNNSQYLTVQIYRLPEPANLQTPINNTQIERINFRYPQGPRDAEAMFVDPKTKDIYVISKREEKVHLYGLPYPQNTSDLITATDFGELPSFGGGLANYVTGAAISPDGNEILVRTYTTVFYWKRDAGQSIPDALQYGTRRSLVTRLEPQGEAICFDKDAKGFFTISEKASASSVNLYYYAKK</sequence>
<dbReference type="RefSeq" id="WP_100991041.1">
    <property type="nucleotide sequence ID" value="NZ_CP025096.1"/>
</dbReference>
<dbReference type="AlphaFoldDB" id="A0A2K8Z4P0"/>
<name>A0A2K8Z4P0_9BACT</name>
<evidence type="ECO:0000313" key="3">
    <source>
        <dbReference type="Proteomes" id="UP000232883"/>
    </source>
</evidence>
<dbReference type="PROSITE" id="PS51257">
    <property type="entry name" value="PROKAR_LIPOPROTEIN"/>
    <property type="match status" value="1"/>
</dbReference>
<protein>
    <submittedName>
        <fullName evidence="2">PE-PGRS family protein</fullName>
    </submittedName>
</protein>
<dbReference type="KEGG" id="spir:CWM47_25110"/>
<dbReference type="OrthoDB" id="9798438at2"/>
<accession>A0A2K8Z4P0</accession>
<evidence type="ECO:0000256" key="1">
    <source>
        <dbReference type="SAM" id="SignalP"/>
    </source>
</evidence>
<keyword evidence="1" id="KW-0732">Signal</keyword>
<keyword evidence="3" id="KW-1185">Reference proteome</keyword>
<reference evidence="2 3" key="1">
    <citation type="submission" date="2017-11" db="EMBL/GenBank/DDBJ databases">
        <title>Taxonomic description and genome sequences of Spirosoma HA7 sp. nov., isolated from pollen microhabitat of Corylus avellana.</title>
        <authorList>
            <person name="Ambika Manirajan B."/>
            <person name="Suarez C."/>
            <person name="Ratering S."/>
            <person name="Geissler-Plaum R."/>
            <person name="Cardinale M."/>
            <person name="Sylvia S."/>
        </authorList>
    </citation>
    <scope>NUCLEOTIDE SEQUENCE [LARGE SCALE GENOMIC DNA]</scope>
    <source>
        <strain evidence="2 3">HA7</strain>
    </source>
</reference>
<dbReference type="Proteomes" id="UP000232883">
    <property type="component" value="Chromosome"/>
</dbReference>
<evidence type="ECO:0000313" key="2">
    <source>
        <dbReference type="EMBL" id="AUD04830.1"/>
    </source>
</evidence>